<organism evidence="4 5">
    <name type="scientific">Sphingobium cupriresistens LL01</name>
    <dbReference type="NCBI Taxonomy" id="1420583"/>
    <lineage>
        <taxon>Bacteria</taxon>
        <taxon>Pseudomonadati</taxon>
        <taxon>Pseudomonadota</taxon>
        <taxon>Alphaproteobacteria</taxon>
        <taxon>Sphingomonadales</taxon>
        <taxon>Sphingomonadaceae</taxon>
        <taxon>Sphingobium</taxon>
    </lineage>
</organism>
<proteinExistence type="inferred from homology"/>
<dbReference type="AlphaFoldDB" id="A0A0J7XZW3"/>
<keyword evidence="3" id="KW-1133">Transmembrane helix</keyword>
<evidence type="ECO:0000256" key="2">
    <source>
        <dbReference type="SAM" id="MobiDB-lite"/>
    </source>
</evidence>
<dbReference type="GO" id="GO:0015293">
    <property type="term" value="F:symporter activity"/>
    <property type="evidence" value="ECO:0007669"/>
    <property type="project" value="InterPro"/>
</dbReference>
<evidence type="ECO:0000256" key="1">
    <source>
        <dbReference type="ARBA" id="ARBA00009617"/>
    </source>
</evidence>
<sequence length="495" mass="51750">MNHAGEGRLLAYASGNFGKALLFSGADLTILFLLTDLLNLSPVTAGSLMLVALAGDLVFDLLAAQLVIRLRRSGKGYRWMIAAAALPCGAAFALLYALPAMGVRQIWVFAGALLVFRGAYAVIDVPHNALMARMTSDSRARGRVSGYRLLFSTTSALTIAIVLTPLVQQAGASHGFDRLAITGLVAAVLFVLTMTASATTSGGGATAPPDRDGIVIPLRDPMIVGLAVLAVITGFAAPTFGRMLLYIGTYVVHRPDLVRTLMLALTMGQFLGVLGWTAMTNRFSKTSLLAAGHAVSATGLLLFGLCLPWPEALMACAMVIGFGLASVFMLPWGLLANAVDFVAWRHGRRFETGLFAFYLVVVKASGAASTALIGWTLGWLGYVPDTEQTVAVRAGMLGLGLGISILGSLGAILLMRRFDAGHATHARLIAALAHRNRRAGRPQVDQSGADPVSGLNRGLAKSSGDGVALDGAIALSVQARHSMSRSIAAPAAVRS</sequence>
<dbReference type="GO" id="GO:0008643">
    <property type="term" value="P:carbohydrate transport"/>
    <property type="evidence" value="ECO:0007669"/>
    <property type="project" value="InterPro"/>
</dbReference>
<feature type="transmembrane region" description="Helical" evidence="3">
    <location>
        <begin position="79"/>
        <end position="99"/>
    </location>
</feature>
<feature type="region of interest" description="Disordered" evidence="2">
    <location>
        <begin position="439"/>
        <end position="458"/>
    </location>
</feature>
<feature type="transmembrane region" description="Helical" evidence="3">
    <location>
        <begin position="179"/>
        <end position="201"/>
    </location>
</feature>
<feature type="transmembrane region" description="Helical" evidence="3">
    <location>
        <begin position="105"/>
        <end position="125"/>
    </location>
</feature>
<feature type="transmembrane region" description="Helical" evidence="3">
    <location>
        <begin position="312"/>
        <end position="335"/>
    </location>
</feature>
<dbReference type="PANTHER" id="PTHR11328">
    <property type="entry name" value="MAJOR FACILITATOR SUPERFAMILY DOMAIN-CONTAINING PROTEIN"/>
    <property type="match status" value="1"/>
</dbReference>
<evidence type="ECO:0000313" key="4">
    <source>
        <dbReference type="EMBL" id="KMS57032.1"/>
    </source>
</evidence>
<feature type="transmembrane region" description="Helical" evidence="3">
    <location>
        <begin position="355"/>
        <end position="382"/>
    </location>
</feature>
<comment type="caution">
    <text evidence="4">The sequence shown here is derived from an EMBL/GenBank/DDBJ whole genome shotgun (WGS) entry which is preliminary data.</text>
</comment>
<name>A0A0J7XZW3_9SPHN</name>
<feature type="transmembrane region" description="Helical" evidence="3">
    <location>
        <begin position="222"/>
        <end position="245"/>
    </location>
</feature>
<evidence type="ECO:0000256" key="3">
    <source>
        <dbReference type="SAM" id="Phobius"/>
    </source>
</evidence>
<feature type="transmembrane region" description="Helical" evidence="3">
    <location>
        <begin position="288"/>
        <end position="306"/>
    </location>
</feature>
<protein>
    <submittedName>
        <fullName evidence="4">Sugar:proton symporter</fullName>
    </submittedName>
</protein>
<keyword evidence="3" id="KW-0812">Transmembrane</keyword>
<dbReference type="InterPro" id="IPR036259">
    <property type="entry name" value="MFS_trans_sf"/>
</dbReference>
<accession>A0A0J7XZW3</accession>
<dbReference type="GO" id="GO:0005886">
    <property type="term" value="C:plasma membrane"/>
    <property type="evidence" value="ECO:0007669"/>
    <property type="project" value="TreeGrafter"/>
</dbReference>
<gene>
    <name evidence="4" type="ORF">V473_01905</name>
</gene>
<feature type="transmembrane region" description="Helical" evidence="3">
    <location>
        <begin position="257"/>
        <end position="276"/>
    </location>
</feature>
<dbReference type="SUPFAM" id="SSF103473">
    <property type="entry name" value="MFS general substrate transporter"/>
    <property type="match status" value="1"/>
</dbReference>
<dbReference type="InterPro" id="IPR039672">
    <property type="entry name" value="MFS_2"/>
</dbReference>
<keyword evidence="5" id="KW-1185">Reference proteome</keyword>
<dbReference type="PATRIC" id="fig|1420583.3.peg.377"/>
<feature type="transmembrane region" description="Helical" evidence="3">
    <location>
        <begin position="394"/>
        <end position="415"/>
    </location>
</feature>
<evidence type="ECO:0000313" key="5">
    <source>
        <dbReference type="Proteomes" id="UP000052232"/>
    </source>
</evidence>
<comment type="similarity">
    <text evidence="1">Belongs to the sodium:galactoside symporter (TC 2.A.2) family.</text>
</comment>
<feature type="transmembrane region" description="Helical" evidence="3">
    <location>
        <begin position="146"/>
        <end position="167"/>
    </location>
</feature>
<feature type="transmembrane region" description="Helical" evidence="3">
    <location>
        <begin position="46"/>
        <end position="67"/>
    </location>
</feature>
<dbReference type="Gene3D" id="1.20.1250.20">
    <property type="entry name" value="MFS general substrate transporter like domains"/>
    <property type="match status" value="1"/>
</dbReference>
<dbReference type="STRING" id="1420583.V473_01905"/>
<keyword evidence="3" id="KW-0472">Membrane</keyword>
<dbReference type="Proteomes" id="UP000052232">
    <property type="component" value="Unassembled WGS sequence"/>
</dbReference>
<reference evidence="4 5" key="1">
    <citation type="journal article" date="2015" name="G3 (Bethesda)">
        <title>Insights into Ongoing Evolution of the Hexachlorocyclohexane Catabolic Pathway from Comparative Genomics of Ten Sphingomonadaceae Strains.</title>
        <authorList>
            <person name="Pearce S.L."/>
            <person name="Oakeshott J.G."/>
            <person name="Pandey G."/>
        </authorList>
    </citation>
    <scope>NUCLEOTIDE SEQUENCE [LARGE SCALE GENOMIC DNA]</scope>
    <source>
        <strain evidence="4 5">LL01</strain>
    </source>
</reference>
<feature type="transmembrane region" description="Helical" evidence="3">
    <location>
        <begin position="20"/>
        <end position="40"/>
    </location>
</feature>
<dbReference type="Pfam" id="PF13347">
    <property type="entry name" value="MFS_2"/>
    <property type="match status" value="1"/>
</dbReference>
<dbReference type="PANTHER" id="PTHR11328:SF24">
    <property type="entry name" value="MAJOR FACILITATOR SUPERFAMILY (MFS) PROFILE DOMAIN-CONTAINING PROTEIN"/>
    <property type="match status" value="1"/>
</dbReference>
<dbReference type="EMBL" id="JACT01000001">
    <property type="protein sequence ID" value="KMS57032.1"/>
    <property type="molecule type" value="Genomic_DNA"/>
</dbReference>